<dbReference type="Proteomes" id="UP000887574">
    <property type="component" value="Unplaced"/>
</dbReference>
<feature type="compositionally biased region" description="Basic and acidic residues" evidence="1">
    <location>
        <begin position="762"/>
        <end position="773"/>
    </location>
</feature>
<feature type="compositionally biased region" description="Basic and acidic residues" evidence="1">
    <location>
        <begin position="1"/>
        <end position="22"/>
    </location>
</feature>
<feature type="compositionally biased region" description="Polar residues" evidence="1">
    <location>
        <begin position="75"/>
        <end position="119"/>
    </location>
</feature>
<evidence type="ECO:0000313" key="3">
    <source>
        <dbReference type="WBParaSite" id="jg17846.2"/>
    </source>
</evidence>
<keyword evidence="2" id="KW-1185">Reference proteome</keyword>
<reference evidence="3" key="1">
    <citation type="submission" date="2022-11" db="UniProtKB">
        <authorList>
            <consortium name="WormBaseParasite"/>
        </authorList>
    </citation>
    <scope>IDENTIFICATION</scope>
</reference>
<feature type="compositionally biased region" description="Low complexity" evidence="1">
    <location>
        <begin position="23"/>
        <end position="35"/>
    </location>
</feature>
<feature type="region of interest" description="Disordered" evidence="1">
    <location>
        <begin position="660"/>
        <end position="776"/>
    </location>
</feature>
<feature type="compositionally biased region" description="Basic residues" evidence="1">
    <location>
        <begin position="680"/>
        <end position="695"/>
    </location>
</feature>
<dbReference type="AlphaFoldDB" id="A0A915DAK8"/>
<proteinExistence type="predicted"/>
<organism evidence="2 3">
    <name type="scientific">Ditylenchus dipsaci</name>
    <dbReference type="NCBI Taxonomy" id="166011"/>
    <lineage>
        <taxon>Eukaryota</taxon>
        <taxon>Metazoa</taxon>
        <taxon>Ecdysozoa</taxon>
        <taxon>Nematoda</taxon>
        <taxon>Chromadorea</taxon>
        <taxon>Rhabditida</taxon>
        <taxon>Tylenchina</taxon>
        <taxon>Tylenchomorpha</taxon>
        <taxon>Sphaerularioidea</taxon>
        <taxon>Anguinidae</taxon>
        <taxon>Anguininae</taxon>
        <taxon>Ditylenchus</taxon>
    </lineage>
</organism>
<feature type="region of interest" description="Disordered" evidence="1">
    <location>
        <begin position="1"/>
        <end position="201"/>
    </location>
</feature>
<feature type="region of interest" description="Disordered" evidence="1">
    <location>
        <begin position="796"/>
        <end position="830"/>
    </location>
</feature>
<name>A0A915DAK8_9BILA</name>
<dbReference type="WBParaSite" id="jg17846.2">
    <property type="protein sequence ID" value="jg17846.2"/>
    <property type="gene ID" value="jg17846"/>
</dbReference>
<evidence type="ECO:0000256" key="1">
    <source>
        <dbReference type="SAM" id="MobiDB-lite"/>
    </source>
</evidence>
<feature type="compositionally biased region" description="Polar residues" evidence="1">
    <location>
        <begin position="796"/>
        <end position="809"/>
    </location>
</feature>
<feature type="compositionally biased region" description="Polar residues" evidence="1">
    <location>
        <begin position="705"/>
        <end position="722"/>
    </location>
</feature>
<protein>
    <submittedName>
        <fullName evidence="3">Uncharacterized protein</fullName>
    </submittedName>
</protein>
<accession>A0A915DAK8</accession>
<evidence type="ECO:0000313" key="2">
    <source>
        <dbReference type="Proteomes" id="UP000887574"/>
    </source>
</evidence>
<sequence>MQQEILSKRLRDDDNKETKRDQSLTNSSSSTSSLSMKPNATFLHPSPRSLLTDQFPQEVLSPPKPPKSGARRQVSRTNSGNGTSQPSSNKSRSYVSRVSRLASTIASVASGQSGSFETESGSREVESPPLSDFVHSQGTSNSFVQTGTQILSPHQFQSGPDSPAPTGTPPRGVKRSLQAPQRPALKGPRLEEDLQGPPSQCRIHVQNPPNAIDCDFPPTETTIHVVQQPRYQDGRFASNSQRSGAYEGNANPNVFRTEEGKAGNAVISVQQHPSVAHIQQQRGVTGYLETRPANYRVVESGQKGHKRLGDPSPELVHHVIVQSSNTGLSFQPNQSPNVDNNYTGGVSHQLLPASMRGAPPGPMNSTIPPSQPLIPNARQNKTSMSRITPAVYAAPGGAMIFANNNPMVITNPNVCGNPRNDVQLAAVRQKDVEFRKYSIKLYHLQRTIKALVYKNGALSDELARLNQRIYTVTEERKMLAKRLQHHERNRIRRIQTQHRKAAAAARKAVLIHQTSEADKTTNRANIRRPTDLEAGSVSMQPLSVKTTEPDHSLFATMKSPSSIASSSGTNYSPRISQSPRPAFSGANLLTTVATTSIINSHSQSSSIMSSANADDDLMAAGRSRSNSPDLGRATTTVIILHRRDLIADLRLPLKTVPLTQQPRKTLNNDQRDSPFDSCRSNRKKWNVNSKKKNNSKLRASPKVGSASSVASEQKANNNTSMLDNHISPRNRASRAASRSSVDPAGNAMESNILSTSSKRSIRSKDRSVDKTDVDAQSDDVLAIVKSVSQQNCHGDLVQQQPHQNSTQAVSAHLRSAVPTRRQARRNNGEV</sequence>
<feature type="compositionally biased region" description="Polar residues" evidence="1">
    <location>
        <begin position="134"/>
        <end position="160"/>
    </location>
</feature>